<comment type="caution">
    <text evidence="10">The sequence shown here is derived from an EMBL/GenBank/DDBJ whole genome shotgun (WGS) entry which is preliminary data.</text>
</comment>
<keyword evidence="3" id="KW-0479">Metal-binding</keyword>
<evidence type="ECO:0000256" key="8">
    <source>
        <dbReference type="SAM" id="Phobius"/>
    </source>
</evidence>
<dbReference type="GO" id="GO:0008270">
    <property type="term" value="F:zinc ion binding"/>
    <property type="evidence" value="ECO:0007669"/>
    <property type="project" value="UniProtKB-KW"/>
</dbReference>
<evidence type="ECO:0000256" key="7">
    <source>
        <dbReference type="ARBA" id="ARBA00023136"/>
    </source>
</evidence>
<evidence type="ECO:0000256" key="5">
    <source>
        <dbReference type="ARBA" id="ARBA00022833"/>
    </source>
</evidence>
<dbReference type="OrthoDB" id="5817083at2759"/>
<dbReference type="PANTHER" id="PTHR46283">
    <property type="entry name" value="E3 UBIQUITIN-PROTEIN LIGASE MARCH5"/>
    <property type="match status" value="1"/>
</dbReference>
<dbReference type="InterPro" id="IPR013083">
    <property type="entry name" value="Znf_RING/FYVE/PHD"/>
</dbReference>
<organism evidence="10 11">
    <name type="scientific">Choanephora cucurbitarum</name>
    <dbReference type="NCBI Taxonomy" id="101091"/>
    <lineage>
        <taxon>Eukaryota</taxon>
        <taxon>Fungi</taxon>
        <taxon>Fungi incertae sedis</taxon>
        <taxon>Mucoromycota</taxon>
        <taxon>Mucoromycotina</taxon>
        <taxon>Mucoromycetes</taxon>
        <taxon>Mucorales</taxon>
        <taxon>Mucorineae</taxon>
        <taxon>Choanephoraceae</taxon>
        <taxon>Choanephoroideae</taxon>
        <taxon>Choanephora</taxon>
    </lineage>
</organism>
<keyword evidence="4" id="KW-0863">Zinc-finger</keyword>
<dbReference type="SUPFAM" id="SSF57850">
    <property type="entry name" value="RING/U-box"/>
    <property type="match status" value="1"/>
</dbReference>
<name>A0A1C7NB80_9FUNG</name>
<evidence type="ECO:0000256" key="3">
    <source>
        <dbReference type="ARBA" id="ARBA00022723"/>
    </source>
</evidence>
<dbReference type="Pfam" id="PF12906">
    <property type="entry name" value="RINGv"/>
    <property type="match status" value="1"/>
</dbReference>
<feature type="transmembrane region" description="Helical" evidence="8">
    <location>
        <begin position="302"/>
        <end position="320"/>
    </location>
</feature>
<evidence type="ECO:0000256" key="6">
    <source>
        <dbReference type="ARBA" id="ARBA00022989"/>
    </source>
</evidence>
<comment type="subcellular location">
    <subcellularLocation>
        <location evidence="1">Membrane</location>
        <topology evidence="1">Multi-pass membrane protein</topology>
    </subcellularLocation>
</comment>
<keyword evidence="5" id="KW-0862">Zinc</keyword>
<evidence type="ECO:0000256" key="4">
    <source>
        <dbReference type="ARBA" id="ARBA00022771"/>
    </source>
</evidence>
<dbReference type="Proteomes" id="UP000093000">
    <property type="component" value="Unassembled WGS sequence"/>
</dbReference>
<keyword evidence="7 8" id="KW-0472">Membrane</keyword>
<gene>
    <name evidence="10" type="primary">march5</name>
    <name evidence="10" type="ORF">A0J61_05564</name>
</gene>
<reference evidence="10 11" key="1">
    <citation type="submission" date="2016-03" db="EMBL/GenBank/DDBJ databases">
        <title>Choanephora cucurbitarum.</title>
        <authorList>
            <person name="Min B."/>
            <person name="Park H."/>
            <person name="Park J.-H."/>
            <person name="Shin H.-D."/>
            <person name="Choi I.-G."/>
        </authorList>
    </citation>
    <scope>NUCLEOTIDE SEQUENCE [LARGE SCALE GENOMIC DNA]</scope>
    <source>
        <strain evidence="10 11">KUS-F28377</strain>
    </source>
</reference>
<feature type="transmembrane region" description="Helical" evidence="8">
    <location>
        <begin position="230"/>
        <end position="249"/>
    </location>
</feature>
<sequence>MSYFRYPGSSSFVDEASLYIYRPIRGLDDSQLSFEEEDKMDNFTKLRESTDNKRCWICFGEDADSEGKWVFPCRCSLVSHEQCLLDWIAENQKNTPLKKVACPQCATKYVLTERQSIPLALMSIADNLVRIAAPYLTVLGLGCSMLITSSTLGAHVILTVFGAKDGEQLIGNPALWTWKTWLGLPSIPVALIASRSKWADHVLPATTLFLLKMTTIPHPLKLTWPPSPTVVFGLLPWMRLLYNNIYLVFQRKLLNQLIRSQQRERSDHNNALEEVEITEGADSDREANQDADILFNREGRNMSVIVIGALLWPTIGSIMGRYLSHSKLIRQYFPEQFQRTVLGGCLFVVAKDMANLYYRYERIRRKRTRHVLNYNERKFRL</sequence>
<dbReference type="InterPro" id="IPR011016">
    <property type="entry name" value="Znf_RING-CH"/>
</dbReference>
<evidence type="ECO:0000259" key="9">
    <source>
        <dbReference type="PROSITE" id="PS51292"/>
    </source>
</evidence>
<evidence type="ECO:0000313" key="11">
    <source>
        <dbReference type="Proteomes" id="UP000093000"/>
    </source>
</evidence>
<proteinExistence type="predicted"/>
<dbReference type="PROSITE" id="PS51292">
    <property type="entry name" value="ZF_RING_CH"/>
    <property type="match status" value="1"/>
</dbReference>
<keyword evidence="2 8" id="KW-0812">Transmembrane</keyword>
<dbReference type="STRING" id="101091.A0A1C7NB80"/>
<dbReference type="EMBL" id="LUGH01000303">
    <property type="protein sequence ID" value="OBZ86385.1"/>
    <property type="molecule type" value="Genomic_DNA"/>
</dbReference>
<accession>A0A1C7NB80</accession>
<evidence type="ECO:0000313" key="10">
    <source>
        <dbReference type="EMBL" id="OBZ86385.1"/>
    </source>
</evidence>
<feature type="transmembrane region" description="Helical" evidence="8">
    <location>
        <begin position="340"/>
        <end position="358"/>
    </location>
</feature>
<evidence type="ECO:0000256" key="2">
    <source>
        <dbReference type="ARBA" id="ARBA00022692"/>
    </source>
</evidence>
<dbReference type="Gene3D" id="3.30.40.10">
    <property type="entry name" value="Zinc/RING finger domain, C3HC4 (zinc finger)"/>
    <property type="match status" value="1"/>
</dbReference>
<dbReference type="FunCoup" id="A0A1C7NB80">
    <property type="interactions" value="12"/>
</dbReference>
<keyword evidence="11" id="KW-1185">Reference proteome</keyword>
<dbReference type="InParanoid" id="A0A1C7NB80"/>
<dbReference type="SMART" id="SM00744">
    <property type="entry name" value="RINGv"/>
    <property type="match status" value="1"/>
</dbReference>
<dbReference type="GO" id="GO:0016020">
    <property type="term" value="C:membrane"/>
    <property type="evidence" value="ECO:0007669"/>
    <property type="project" value="UniProtKB-SubCell"/>
</dbReference>
<feature type="domain" description="RING-CH-type" evidence="9">
    <location>
        <begin position="47"/>
        <end position="112"/>
    </location>
</feature>
<evidence type="ECO:0000256" key="1">
    <source>
        <dbReference type="ARBA" id="ARBA00004141"/>
    </source>
</evidence>
<keyword evidence="6 8" id="KW-1133">Transmembrane helix</keyword>
<protein>
    <submittedName>
        <fullName evidence="10">E3 ubiquitin-protein ligase MARCH5</fullName>
    </submittedName>
</protein>
<dbReference type="AlphaFoldDB" id="A0A1C7NB80"/>
<feature type="transmembrane region" description="Helical" evidence="8">
    <location>
        <begin position="132"/>
        <end position="158"/>
    </location>
</feature>